<accession>U2E7N3</accession>
<gene>
    <name evidence="2" type="ORF">HLPCO_003075</name>
</gene>
<dbReference type="PROSITE" id="PS51186">
    <property type="entry name" value="GNAT"/>
    <property type="match status" value="2"/>
</dbReference>
<dbReference type="OrthoDB" id="7163760at2"/>
<dbReference type="InterPro" id="IPR000182">
    <property type="entry name" value="GNAT_dom"/>
</dbReference>
<dbReference type="Proteomes" id="UP000005707">
    <property type="component" value="Unassembled WGS sequence"/>
</dbReference>
<protein>
    <submittedName>
        <fullName evidence="2">Acetyltransferase domain containing protein</fullName>
    </submittedName>
</protein>
<keyword evidence="3" id="KW-1185">Reference proteome</keyword>
<evidence type="ECO:0000313" key="2">
    <source>
        <dbReference type="EMBL" id="ERJ10911.1"/>
    </source>
</evidence>
<dbReference type="eggNOG" id="COG0456">
    <property type="taxonomic scope" value="Bacteria"/>
</dbReference>
<dbReference type="AlphaFoldDB" id="U2E7N3"/>
<evidence type="ECO:0000313" key="3">
    <source>
        <dbReference type="Proteomes" id="UP000005707"/>
    </source>
</evidence>
<dbReference type="PANTHER" id="PTHR43617">
    <property type="entry name" value="L-AMINO ACID N-ACETYLTRANSFERASE"/>
    <property type="match status" value="1"/>
</dbReference>
<dbReference type="GO" id="GO:0008999">
    <property type="term" value="F:protein-N-terminal-alanine acetyltransferase activity"/>
    <property type="evidence" value="ECO:0007669"/>
    <property type="project" value="TreeGrafter"/>
</dbReference>
<name>U2E7N3_9MOLU</name>
<dbReference type="Pfam" id="PF00583">
    <property type="entry name" value="Acetyltransf_1"/>
    <property type="match status" value="2"/>
</dbReference>
<comment type="caution">
    <text evidence="2">The sequence shown here is derived from an EMBL/GenBank/DDBJ whole genome shotgun (WGS) entry which is preliminary data.</text>
</comment>
<feature type="domain" description="N-acetyltransferase" evidence="1">
    <location>
        <begin position="153"/>
        <end position="288"/>
    </location>
</feature>
<dbReference type="PANTHER" id="PTHR43617:SF20">
    <property type="entry name" value="N-ALPHA-ACETYLTRANSFERASE RIMI"/>
    <property type="match status" value="1"/>
</dbReference>
<dbReference type="EMBL" id="AFNU02000023">
    <property type="protein sequence ID" value="ERJ10911.1"/>
    <property type="molecule type" value="Genomic_DNA"/>
</dbReference>
<dbReference type="RefSeq" id="WP_008824694.1">
    <property type="nucleotide sequence ID" value="NZ_AFNU02000023.1"/>
</dbReference>
<feature type="domain" description="N-acetyltransferase" evidence="1">
    <location>
        <begin position="8"/>
        <end position="150"/>
    </location>
</feature>
<sequence length="288" mass="33360">MSNIKKYIKDQLLDQDDFKNILSLVRTSNRHSKTNFIFLESDGKSKNELALLYYEDLELRGVLCIYNSYHKNHVRIHGVVHPKYRNKGIFSELYIMALNDLKQTNIEQVTFIIEDESGIALAKKHRATYQYSSYKMDFHLNHFNLQKLIESELIIKEGTIDDLEDLVEIGMDGFGTSEEEERPLMEENLSDTKRYIYIAKKENQPIGMISVTRQESTLVISDLVIKKGCRKMGYGTELLCHVIKSNANKKEVNLSLNVNATNKEGLSLYKRCGFRVSKNTYFYSLNIS</sequence>
<dbReference type="STRING" id="1033810.HLPCO_003075"/>
<dbReference type="InterPro" id="IPR050276">
    <property type="entry name" value="MshD_Acetyltransferase"/>
</dbReference>
<evidence type="ECO:0000259" key="1">
    <source>
        <dbReference type="PROSITE" id="PS51186"/>
    </source>
</evidence>
<reference evidence="2 3" key="2">
    <citation type="journal article" date="2013" name="PLoS ONE">
        <title>INDIGO - INtegrated Data Warehouse of MIcrobial GenOmes with Examples from the Red Sea Extremophiles.</title>
        <authorList>
            <person name="Alam I."/>
            <person name="Antunes A."/>
            <person name="Kamau A.A."/>
            <person name="Ba Alawi W."/>
            <person name="Kalkatawi M."/>
            <person name="Stingl U."/>
            <person name="Bajic V.B."/>
        </authorList>
    </citation>
    <scope>NUCLEOTIDE SEQUENCE [LARGE SCALE GENOMIC DNA]</scope>
    <source>
        <strain evidence="2 3">SSD-17B</strain>
    </source>
</reference>
<dbReference type="Gene3D" id="3.40.630.30">
    <property type="match status" value="2"/>
</dbReference>
<dbReference type="InParanoid" id="U2E7N3"/>
<dbReference type="CDD" id="cd04301">
    <property type="entry name" value="NAT_SF"/>
    <property type="match status" value="2"/>
</dbReference>
<proteinExistence type="predicted"/>
<reference evidence="2 3" key="1">
    <citation type="journal article" date="2011" name="J. Bacteriol.">
        <title>Genome sequence of Haloplasma contractile, an unusual contractile bacterium from a deep-sea anoxic brine lake.</title>
        <authorList>
            <person name="Antunes A."/>
            <person name="Alam I."/>
            <person name="El Dorry H."/>
            <person name="Siam R."/>
            <person name="Robertson A."/>
            <person name="Bajic V.B."/>
            <person name="Stingl U."/>
        </authorList>
    </citation>
    <scope>NUCLEOTIDE SEQUENCE [LARGE SCALE GENOMIC DNA]</scope>
    <source>
        <strain evidence="2 3">SSD-17B</strain>
    </source>
</reference>
<dbReference type="InterPro" id="IPR016181">
    <property type="entry name" value="Acyl_CoA_acyltransferase"/>
</dbReference>
<organism evidence="2 3">
    <name type="scientific">Haloplasma contractile SSD-17B</name>
    <dbReference type="NCBI Taxonomy" id="1033810"/>
    <lineage>
        <taxon>Bacteria</taxon>
        <taxon>Bacillati</taxon>
        <taxon>Mycoplasmatota</taxon>
        <taxon>Mollicutes</taxon>
        <taxon>Haloplasmatales</taxon>
        <taxon>Haloplasmataceae</taxon>
        <taxon>Haloplasma</taxon>
    </lineage>
</organism>
<dbReference type="SUPFAM" id="SSF55729">
    <property type="entry name" value="Acyl-CoA N-acyltransferases (Nat)"/>
    <property type="match status" value="2"/>
</dbReference>